<reference evidence="3" key="2">
    <citation type="submission" date="2015-01" db="EMBL/GenBank/DDBJ databases">
        <title>Evolutionary Origins and Diversification of the Mycorrhizal Mutualists.</title>
        <authorList>
            <consortium name="DOE Joint Genome Institute"/>
            <consortium name="Mycorrhizal Genomics Consortium"/>
            <person name="Kohler A."/>
            <person name="Kuo A."/>
            <person name="Nagy L.G."/>
            <person name="Floudas D."/>
            <person name="Copeland A."/>
            <person name="Barry K.W."/>
            <person name="Cichocki N."/>
            <person name="Veneault-Fourrey C."/>
            <person name="LaButti K."/>
            <person name="Lindquist E.A."/>
            <person name="Lipzen A."/>
            <person name="Lundell T."/>
            <person name="Morin E."/>
            <person name="Murat C."/>
            <person name="Riley R."/>
            <person name="Ohm R."/>
            <person name="Sun H."/>
            <person name="Tunlid A."/>
            <person name="Henrissat B."/>
            <person name="Grigoriev I.V."/>
            <person name="Hibbett D.S."/>
            <person name="Martin F."/>
        </authorList>
    </citation>
    <scope>NUCLEOTIDE SEQUENCE [LARGE SCALE GENOMIC DNA]</scope>
    <source>
        <strain evidence="3">F 1598</strain>
    </source>
</reference>
<evidence type="ECO:0000256" key="1">
    <source>
        <dbReference type="SAM" id="MobiDB-lite"/>
    </source>
</evidence>
<proteinExistence type="predicted"/>
<evidence type="ECO:0000313" key="3">
    <source>
        <dbReference type="Proteomes" id="UP000054166"/>
    </source>
</evidence>
<feature type="compositionally biased region" description="Basic and acidic residues" evidence="1">
    <location>
        <begin position="189"/>
        <end position="249"/>
    </location>
</feature>
<dbReference type="HOGENOM" id="CLU_311014_0_0_1"/>
<feature type="region of interest" description="Disordered" evidence="1">
    <location>
        <begin position="683"/>
        <end position="833"/>
    </location>
</feature>
<feature type="compositionally biased region" description="Polar residues" evidence="1">
    <location>
        <begin position="696"/>
        <end position="710"/>
    </location>
</feature>
<feature type="region of interest" description="Disordered" evidence="1">
    <location>
        <begin position="54"/>
        <end position="103"/>
    </location>
</feature>
<feature type="compositionally biased region" description="Polar residues" evidence="1">
    <location>
        <begin position="124"/>
        <end position="146"/>
    </location>
</feature>
<accession>A0A0C3F3K9</accession>
<name>A0A0C3F3K9_PILCF</name>
<feature type="compositionally biased region" description="Basic and acidic residues" evidence="1">
    <location>
        <begin position="792"/>
        <end position="833"/>
    </location>
</feature>
<feature type="compositionally biased region" description="Low complexity" evidence="1">
    <location>
        <begin position="321"/>
        <end position="334"/>
    </location>
</feature>
<protein>
    <submittedName>
        <fullName evidence="2">Uncharacterized protein</fullName>
    </submittedName>
</protein>
<feature type="compositionally biased region" description="Basic and acidic residues" evidence="1">
    <location>
        <begin position="741"/>
        <end position="764"/>
    </location>
</feature>
<feature type="region of interest" description="Disordered" evidence="1">
    <location>
        <begin position="524"/>
        <end position="554"/>
    </location>
</feature>
<feature type="compositionally biased region" description="Acidic residues" evidence="1">
    <location>
        <begin position="61"/>
        <end position="71"/>
    </location>
</feature>
<evidence type="ECO:0000313" key="2">
    <source>
        <dbReference type="EMBL" id="KIM79365.1"/>
    </source>
</evidence>
<organism evidence="2 3">
    <name type="scientific">Piloderma croceum (strain F 1598)</name>
    <dbReference type="NCBI Taxonomy" id="765440"/>
    <lineage>
        <taxon>Eukaryota</taxon>
        <taxon>Fungi</taxon>
        <taxon>Dikarya</taxon>
        <taxon>Basidiomycota</taxon>
        <taxon>Agaricomycotina</taxon>
        <taxon>Agaricomycetes</taxon>
        <taxon>Agaricomycetidae</taxon>
        <taxon>Atheliales</taxon>
        <taxon>Atheliaceae</taxon>
        <taxon>Piloderma</taxon>
    </lineage>
</organism>
<feature type="compositionally biased region" description="Low complexity" evidence="1">
    <location>
        <begin position="364"/>
        <end position="408"/>
    </location>
</feature>
<feature type="compositionally biased region" description="Pro residues" evidence="1">
    <location>
        <begin position="631"/>
        <end position="650"/>
    </location>
</feature>
<keyword evidence="3" id="KW-1185">Reference proteome</keyword>
<feature type="region of interest" description="Disordered" evidence="1">
    <location>
        <begin position="124"/>
        <end position="501"/>
    </location>
</feature>
<feature type="compositionally biased region" description="Pro residues" evidence="1">
    <location>
        <begin position="592"/>
        <end position="618"/>
    </location>
</feature>
<dbReference type="OrthoDB" id="2690066at2759"/>
<dbReference type="Proteomes" id="UP000054166">
    <property type="component" value="Unassembled WGS sequence"/>
</dbReference>
<feature type="compositionally biased region" description="Acidic residues" evidence="1">
    <location>
        <begin position="717"/>
        <end position="728"/>
    </location>
</feature>
<feature type="region of interest" description="Disordered" evidence="1">
    <location>
        <begin position="1"/>
        <end position="29"/>
    </location>
</feature>
<reference evidence="2 3" key="1">
    <citation type="submission" date="2014-04" db="EMBL/GenBank/DDBJ databases">
        <authorList>
            <consortium name="DOE Joint Genome Institute"/>
            <person name="Kuo A."/>
            <person name="Tarkka M."/>
            <person name="Buscot F."/>
            <person name="Kohler A."/>
            <person name="Nagy L.G."/>
            <person name="Floudas D."/>
            <person name="Copeland A."/>
            <person name="Barry K.W."/>
            <person name="Cichocki N."/>
            <person name="Veneault-Fourrey C."/>
            <person name="LaButti K."/>
            <person name="Lindquist E.A."/>
            <person name="Lipzen A."/>
            <person name="Lundell T."/>
            <person name="Morin E."/>
            <person name="Murat C."/>
            <person name="Sun H."/>
            <person name="Tunlid A."/>
            <person name="Henrissat B."/>
            <person name="Grigoriev I.V."/>
            <person name="Hibbett D.S."/>
            <person name="Martin F."/>
            <person name="Nordberg H.P."/>
            <person name="Cantor M.N."/>
            <person name="Hua S.X."/>
        </authorList>
    </citation>
    <scope>NUCLEOTIDE SEQUENCE [LARGE SCALE GENOMIC DNA]</scope>
    <source>
        <strain evidence="2 3">F 1598</strain>
    </source>
</reference>
<dbReference type="STRING" id="765440.A0A0C3F3K9"/>
<feature type="region of interest" description="Disordered" evidence="1">
    <location>
        <begin position="580"/>
        <end position="665"/>
    </location>
</feature>
<feature type="compositionally biased region" description="Polar residues" evidence="1">
    <location>
        <begin position="530"/>
        <end position="554"/>
    </location>
</feature>
<dbReference type="InParanoid" id="A0A0C3F3K9"/>
<sequence length="897" mass="96065">MASTRPSHLRDEKALSSSASSVSSHNRDSNMVRASVLDVALQLGFGGPNSTVADWIFNNPLDEEEEPEEAPIPELTPSSATSEDSHSNGHTYPYTPLSAGAPLNQSYKQNIRAIAPFQYPESFSSSKFKNQRSAGSSIEQHSDVTPSPSPLPTMPFSNMAPSIADSSWSKQSSGNKLKKAKITGSGYESEGHISDGGRSKKEIEKIRKEIEAKTAKAAEKEAKAAAKEAKKEEKIKKSRSKRELKDRSKSPINGDITDYETDTPSDGGYLSEAVSLSSAASYKKTKTSSKSSDSGKPKKSPSFFRRKAKQTAVVPPMPSISFSTAASTSQPTSSGLGSDSAVSLPPIAARFATTSATPPPTLPPSVSSLTLPPPSSHSSPIPSPSQSAGPKTSPISSIPSPMHSTTSSRDSETPAPADEVDDTQSTTASSRSSDASMPASLPTSTSTSSHRKGFFKFGGSNENMKAKPTISLPLTRSLAAGSPTTWGASPMPGTPSSAPVSNNGFLAKKPVLEVLTYDFAKSASPREISPVQSASSHTSVTHLPSPLAQSSSVRVLSPIPAPASTFKKSRPTILDIQHPHEYNGSQTMAPSLPSPRRPNFVPVPPPTPPPTGPLPRVPPVTTKSGAIRGPPSAPPLVAPPPVPAVAPAPSPLQRGKEVPFPITKREVRPGKWDGMMDVPRYRGLPGFDNEHGANGNGNSRGTNVGRQQQPFSAFSADSDEDEEEELDPEMLTNEFQRIRQRFYDHDRERASVPVTEPDRYKDSFAGDESFSYQHTDSIAFSADPEPNEEPDEGTRKLSDDRSMYADDDKSAGRRTMYELEGRDSRHYDDEGRISRYSATQSVYSVMDDEKSGEARQRFLNRVAAMYGEGGREVPPVPKLPEGLIIKGTGVGRRRIDA</sequence>
<feature type="compositionally biased region" description="Low complexity" evidence="1">
    <location>
        <begin position="423"/>
        <end position="448"/>
    </location>
</feature>
<gene>
    <name evidence="2" type="ORF">PILCRDRAFT_90224</name>
</gene>
<feature type="compositionally biased region" description="Polar residues" evidence="1">
    <location>
        <begin position="155"/>
        <end position="175"/>
    </location>
</feature>
<dbReference type="EMBL" id="KN833010">
    <property type="protein sequence ID" value="KIM79365.1"/>
    <property type="molecule type" value="Genomic_DNA"/>
</dbReference>
<feature type="compositionally biased region" description="Low complexity" evidence="1">
    <location>
        <begin position="270"/>
        <end position="294"/>
    </location>
</feature>
<dbReference type="AlphaFoldDB" id="A0A0C3F3K9"/>